<dbReference type="PANTHER" id="PTHR10625">
    <property type="entry name" value="HISTONE DEACETYLASE HDAC1-RELATED"/>
    <property type="match status" value="1"/>
</dbReference>
<keyword evidence="2" id="KW-0378">Hydrolase</keyword>
<dbReference type="InterPro" id="IPR023696">
    <property type="entry name" value="Ureohydrolase_dom_sf"/>
</dbReference>
<dbReference type="InParanoid" id="Q027B1"/>
<dbReference type="PANTHER" id="PTHR10625:SF19">
    <property type="entry name" value="HISTONE DEACETYLASE 12"/>
    <property type="match status" value="1"/>
</dbReference>
<dbReference type="KEGG" id="sus:Acid_1912"/>
<dbReference type="InterPro" id="IPR000286">
    <property type="entry name" value="HDACs"/>
</dbReference>
<protein>
    <submittedName>
        <fullName evidence="4">Histone deacetylase superfamily</fullName>
    </submittedName>
</protein>
<dbReference type="GO" id="GO:0040029">
    <property type="term" value="P:epigenetic regulation of gene expression"/>
    <property type="evidence" value="ECO:0007669"/>
    <property type="project" value="TreeGrafter"/>
</dbReference>
<dbReference type="AlphaFoldDB" id="Q027B1"/>
<proteinExistence type="inferred from homology"/>
<dbReference type="SUPFAM" id="SSF52768">
    <property type="entry name" value="Arginase/deacetylase"/>
    <property type="match status" value="1"/>
</dbReference>
<gene>
    <name evidence="4" type="ordered locus">Acid_1912</name>
</gene>
<evidence type="ECO:0000256" key="2">
    <source>
        <dbReference type="ARBA" id="ARBA00022801"/>
    </source>
</evidence>
<dbReference type="InterPro" id="IPR044150">
    <property type="entry name" value="HDAC_classIV"/>
</dbReference>
<evidence type="ECO:0000313" key="4">
    <source>
        <dbReference type="EMBL" id="ABJ82902.1"/>
    </source>
</evidence>
<dbReference type="EMBL" id="CP000473">
    <property type="protein sequence ID" value="ABJ82902.1"/>
    <property type="molecule type" value="Genomic_DNA"/>
</dbReference>
<sequence length="299" mass="32809">MPMPRRLYYCDQHPIPLPPGHKFPTQKYAMLRSKLEAEHRFELTPAPPAEIAQLELAHEEQYVRAILHGDVDPRVMRRIGFPWSEALVRRTLASVGGTLAASRDAMESGLGGNLAGGTHHAFRAEGSGFCVFNDLAVAILMLRREGLAARAAVIDLDVHQGDGTASIFESDPSVLTVSIHGENNFPFRKQRSRIDIGLSDGTSDDEYISHVQSMLPVVLAFQPEVMLYQAGVDGLASDRLGRLALTQQGLARRDRLVLEAARSHRIPLVITLGGGYSEPIEATAEAHANTFRIASQIYK</sequence>
<organism evidence="4">
    <name type="scientific">Solibacter usitatus (strain Ellin6076)</name>
    <dbReference type="NCBI Taxonomy" id="234267"/>
    <lineage>
        <taxon>Bacteria</taxon>
        <taxon>Pseudomonadati</taxon>
        <taxon>Acidobacteriota</taxon>
        <taxon>Terriglobia</taxon>
        <taxon>Bryobacterales</taxon>
        <taxon>Solibacteraceae</taxon>
        <taxon>Candidatus Solibacter</taxon>
    </lineage>
</organism>
<evidence type="ECO:0000256" key="1">
    <source>
        <dbReference type="ARBA" id="ARBA00005947"/>
    </source>
</evidence>
<dbReference type="InterPro" id="IPR037138">
    <property type="entry name" value="His_deacetylse_dom_sf"/>
</dbReference>
<dbReference type="GO" id="GO:0004407">
    <property type="term" value="F:histone deacetylase activity"/>
    <property type="evidence" value="ECO:0007669"/>
    <property type="project" value="InterPro"/>
</dbReference>
<feature type="domain" description="Histone deacetylase" evidence="3">
    <location>
        <begin position="28"/>
        <end position="285"/>
    </location>
</feature>
<dbReference type="STRING" id="234267.Acid_1912"/>
<name>Q027B1_SOLUE</name>
<reference evidence="4" key="1">
    <citation type="submission" date="2006-10" db="EMBL/GenBank/DDBJ databases">
        <title>Complete sequence of Solibacter usitatus Ellin6076.</title>
        <authorList>
            <consortium name="US DOE Joint Genome Institute"/>
            <person name="Copeland A."/>
            <person name="Lucas S."/>
            <person name="Lapidus A."/>
            <person name="Barry K."/>
            <person name="Detter J.C."/>
            <person name="Glavina del Rio T."/>
            <person name="Hammon N."/>
            <person name="Israni S."/>
            <person name="Dalin E."/>
            <person name="Tice H."/>
            <person name="Pitluck S."/>
            <person name="Thompson L.S."/>
            <person name="Brettin T."/>
            <person name="Bruce D."/>
            <person name="Han C."/>
            <person name="Tapia R."/>
            <person name="Gilna P."/>
            <person name="Schmutz J."/>
            <person name="Larimer F."/>
            <person name="Land M."/>
            <person name="Hauser L."/>
            <person name="Kyrpides N."/>
            <person name="Mikhailova N."/>
            <person name="Janssen P.H."/>
            <person name="Kuske C.R."/>
            <person name="Richardson P."/>
        </authorList>
    </citation>
    <scope>NUCLEOTIDE SEQUENCE</scope>
    <source>
        <strain evidence="4">Ellin6076</strain>
    </source>
</reference>
<dbReference type="Gene3D" id="3.40.800.20">
    <property type="entry name" value="Histone deacetylase domain"/>
    <property type="match status" value="1"/>
</dbReference>
<dbReference type="InterPro" id="IPR023801">
    <property type="entry name" value="His_deacetylse_dom"/>
</dbReference>
<dbReference type="Pfam" id="PF00850">
    <property type="entry name" value="Hist_deacetyl"/>
    <property type="match status" value="1"/>
</dbReference>
<dbReference type="HOGENOM" id="CLU_007727_1_0_0"/>
<dbReference type="CDD" id="cd09993">
    <property type="entry name" value="HDAC_classIV"/>
    <property type="match status" value="1"/>
</dbReference>
<comment type="similarity">
    <text evidence="1">Belongs to the histone deacetylase family.</text>
</comment>
<evidence type="ECO:0000259" key="3">
    <source>
        <dbReference type="Pfam" id="PF00850"/>
    </source>
</evidence>
<dbReference type="GO" id="GO:0016787">
    <property type="term" value="F:hydrolase activity"/>
    <property type="evidence" value="ECO:0007669"/>
    <property type="project" value="UniProtKB-KW"/>
</dbReference>
<dbReference type="PRINTS" id="PR01270">
    <property type="entry name" value="HDASUPER"/>
</dbReference>
<dbReference type="eggNOG" id="COG0123">
    <property type="taxonomic scope" value="Bacteria"/>
</dbReference>
<accession>Q027B1</accession>